<dbReference type="Proteomes" id="UP000542342">
    <property type="component" value="Unassembled WGS sequence"/>
</dbReference>
<dbReference type="PANTHER" id="PTHR43727:SF2">
    <property type="entry name" value="GROUP IV DECARBOXYLASE"/>
    <property type="match status" value="1"/>
</dbReference>
<dbReference type="Gene3D" id="3.20.20.10">
    <property type="entry name" value="Alanine racemase"/>
    <property type="match status" value="1"/>
</dbReference>
<dbReference type="NCBIfam" id="TIGR01048">
    <property type="entry name" value="lysA"/>
    <property type="match status" value="1"/>
</dbReference>
<dbReference type="InterPro" id="IPR002986">
    <property type="entry name" value="DAP_deCOOHase_LysA"/>
</dbReference>
<evidence type="ECO:0000259" key="9">
    <source>
        <dbReference type="Pfam" id="PF00278"/>
    </source>
</evidence>
<dbReference type="InterPro" id="IPR029066">
    <property type="entry name" value="PLP-binding_barrel"/>
</dbReference>
<dbReference type="PROSITE" id="PS00879">
    <property type="entry name" value="ODR_DC_2_2"/>
    <property type="match status" value="1"/>
</dbReference>
<comment type="catalytic activity">
    <reaction evidence="5 8">
        <text>meso-2,6-diaminopimelate + H(+) = L-lysine + CO2</text>
        <dbReference type="Rhea" id="RHEA:15101"/>
        <dbReference type="ChEBI" id="CHEBI:15378"/>
        <dbReference type="ChEBI" id="CHEBI:16526"/>
        <dbReference type="ChEBI" id="CHEBI:32551"/>
        <dbReference type="ChEBI" id="CHEBI:57791"/>
        <dbReference type="EC" id="4.1.1.20"/>
    </reaction>
</comment>
<evidence type="ECO:0000256" key="8">
    <source>
        <dbReference type="RuleBase" id="RU003738"/>
    </source>
</evidence>
<feature type="modified residue" description="N6-(pyridoxal phosphate)lysine" evidence="5 7">
    <location>
        <position position="60"/>
    </location>
</feature>
<gene>
    <name evidence="5 11" type="primary">lysA</name>
    <name evidence="11" type="ORF">H0921_01235</name>
</gene>
<dbReference type="Pfam" id="PF00278">
    <property type="entry name" value="Orn_DAP_Arg_deC"/>
    <property type="match status" value="1"/>
</dbReference>
<dbReference type="FunFam" id="3.20.20.10:FF:000003">
    <property type="entry name" value="Diaminopimelate decarboxylase"/>
    <property type="match status" value="1"/>
</dbReference>
<keyword evidence="2 5" id="KW-0210">Decarboxylase</keyword>
<comment type="similarity">
    <text evidence="5">Belongs to the Orn/Lys/Arg decarboxylase class-II family. LysA subfamily.</text>
</comment>
<dbReference type="UniPathway" id="UPA00034">
    <property type="reaction ID" value="UER00027"/>
</dbReference>
<keyword evidence="5 8" id="KW-0457">Lysine biosynthesis</keyword>
<feature type="active site" description="Proton donor" evidence="7">
    <location>
        <position position="365"/>
    </location>
</feature>
<keyword evidence="4 5" id="KW-0456">Lyase</keyword>
<feature type="binding site" evidence="5">
    <location>
        <position position="394"/>
    </location>
    <ligand>
        <name>substrate</name>
    </ligand>
</feature>
<comment type="subunit">
    <text evidence="5">Homodimer.</text>
</comment>
<evidence type="ECO:0000256" key="2">
    <source>
        <dbReference type="ARBA" id="ARBA00022793"/>
    </source>
</evidence>
<evidence type="ECO:0000256" key="6">
    <source>
        <dbReference type="NCBIfam" id="TIGR01048"/>
    </source>
</evidence>
<evidence type="ECO:0000256" key="3">
    <source>
        <dbReference type="ARBA" id="ARBA00022898"/>
    </source>
</evidence>
<feature type="domain" description="Orn/DAP/Arg decarboxylase 2 N-terminal" evidence="10">
    <location>
        <begin position="37"/>
        <end position="279"/>
    </location>
</feature>
<protein>
    <recommendedName>
        <fullName evidence="5 6">Diaminopimelate decarboxylase</fullName>
        <shortName evidence="5">DAP decarboxylase</shortName>
        <shortName evidence="5">DAPDC</shortName>
        <ecNumber evidence="5 6">4.1.1.20</ecNumber>
    </recommendedName>
</protein>
<evidence type="ECO:0000256" key="1">
    <source>
        <dbReference type="ARBA" id="ARBA00001933"/>
    </source>
</evidence>
<dbReference type="GO" id="GO:0030170">
    <property type="term" value="F:pyridoxal phosphate binding"/>
    <property type="evidence" value="ECO:0007669"/>
    <property type="project" value="UniProtKB-UniRule"/>
</dbReference>
<dbReference type="InterPro" id="IPR022644">
    <property type="entry name" value="De-COase2_N"/>
</dbReference>
<dbReference type="GO" id="GO:0008836">
    <property type="term" value="F:diaminopimelate decarboxylase activity"/>
    <property type="evidence" value="ECO:0007669"/>
    <property type="project" value="UniProtKB-UniRule"/>
</dbReference>
<organism evidence="11 12">
    <name type="scientific">Thermogemmata fonticola</name>
    <dbReference type="NCBI Taxonomy" id="2755323"/>
    <lineage>
        <taxon>Bacteria</taxon>
        <taxon>Pseudomonadati</taxon>
        <taxon>Planctomycetota</taxon>
        <taxon>Planctomycetia</taxon>
        <taxon>Gemmatales</taxon>
        <taxon>Gemmataceae</taxon>
        <taxon>Thermogemmata</taxon>
    </lineage>
</organism>
<evidence type="ECO:0000313" key="12">
    <source>
        <dbReference type="Proteomes" id="UP000542342"/>
    </source>
</evidence>
<proteinExistence type="inferred from homology"/>
<feature type="binding site" evidence="5">
    <location>
        <position position="366"/>
    </location>
    <ligand>
        <name>substrate</name>
    </ligand>
</feature>
<evidence type="ECO:0000313" key="11">
    <source>
        <dbReference type="EMBL" id="MBA2224780.1"/>
    </source>
</evidence>
<dbReference type="PANTHER" id="PTHR43727">
    <property type="entry name" value="DIAMINOPIMELATE DECARBOXYLASE"/>
    <property type="match status" value="1"/>
</dbReference>
<feature type="binding site" evidence="5">
    <location>
        <begin position="273"/>
        <end position="276"/>
    </location>
    <ligand>
        <name>pyridoxal 5'-phosphate</name>
        <dbReference type="ChEBI" id="CHEBI:597326"/>
    </ligand>
</feature>
<name>A0A7V8VB33_9BACT</name>
<dbReference type="PRINTS" id="PR01179">
    <property type="entry name" value="ODADCRBXLASE"/>
</dbReference>
<dbReference type="HAMAP" id="MF_02120">
    <property type="entry name" value="LysA"/>
    <property type="match status" value="1"/>
</dbReference>
<dbReference type="InterPro" id="IPR000183">
    <property type="entry name" value="Orn/DAP/Arg_de-COase"/>
</dbReference>
<dbReference type="InterPro" id="IPR022643">
    <property type="entry name" value="De-COase2_C"/>
</dbReference>
<dbReference type="EC" id="4.1.1.20" evidence="5 6"/>
<evidence type="ECO:0000256" key="5">
    <source>
        <dbReference type="HAMAP-Rule" id="MF_02120"/>
    </source>
</evidence>
<dbReference type="InterPro" id="IPR022657">
    <property type="entry name" value="De-COase2_CS"/>
</dbReference>
<comment type="pathway">
    <text evidence="5 8">Amino-acid biosynthesis; L-lysine biosynthesis via DAP pathway; L-lysine from DL-2,6-diaminopimelate: step 1/1.</text>
</comment>
<dbReference type="Gene3D" id="2.40.37.10">
    <property type="entry name" value="Lyase, Ornithine Decarboxylase, Chain A, domain 1"/>
    <property type="match status" value="1"/>
</dbReference>
<dbReference type="EMBL" id="JACEFB010000001">
    <property type="protein sequence ID" value="MBA2224780.1"/>
    <property type="molecule type" value="Genomic_DNA"/>
</dbReference>
<dbReference type="AlphaFoldDB" id="A0A7V8VB33"/>
<comment type="caution">
    <text evidence="11">The sequence shown here is derived from an EMBL/GenBank/DDBJ whole genome shotgun (WGS) entry which is preliminary data.</text>
</comment>
<dbReference type="InterPro" id="IPR009006">
    <property type="entry name" value="Ala_racemase/Decarboxylase_C"/>
</dbReference>
<comment type="cofactor">
    <cofactor evidence="1 5 7 8">
        <name>pyridoxal 5'-phosphate</name>
        <dbReference type="ChEBI" id="CHEBI:597326"/>
    </cofactor>
</comment>
<dbReference type="PRINTS" id="PR01181">
    <property type="entry name" value="DAPDCRBXLASE"/>
</dbReference>
<accession>A0A7V8VB33</accession>
<evidence type="ECO:0000256" key="4">
    <source>
        <dbReference type="ARBA" id="ARBA00023239"/>
    </source>
</evidence>
<reference evidence="11 12" key="1">
    <citation type="submission" date="2020-07" db="EMBL/GenBank/DDBJ databases">
        <title>Thermogemmata thermophila gen. nov., sp. nov., a novel moderate thermophilic planctomycete from a Kamchatka hot spring.</title>
        <authorList>
            <person name="Elcheninov A.G."/>
            <person name="Podosokorskaya O.A."/>
            <person name="Kovaleva O.L."/>
            <person name="Novikov A."/>
            <person name="Bonch-Osmolovskaya E.A."/>
            <person name="Toshchakov S.V."/>
            <person name="Kublanov I.V."/>
        </authorList>
    </citation>
    <scope>NUCLEOTIDE SEQUENCE [LARGE SCALE GENOMIC DNA]</scope>
    <source>
        <strain evidence="11 12">2918</strain>
    </source>
</reference>
<feature type="binding site" evidence="5">
    <location>
        <position position="276"/>
    </location>
    <ligand>
        <name>substrate</name>
    </ligand>
</feature>
<keyword evidence="12" id="KW-1185">Reference proteome</keyword>
<dbReference type="SUPFAM" id="SSF50621">
    <property type="entry name" value="Alanine racemase C-terminal domain-like"/>
    <property type="match status" value="1"/>
</dbReference>
<feature type="domain" description="Orn/DAP/Arg decarboxylase 2 C-terminal" evidence="9">
    <location>
        <begin position="33"/>
        <end position="392"/>
    </location>
</feature>
<feature type="binding site" evidence="5">
    <location>
        <position position="239"/>
    </location>
    <ligand>
        <name>pyridoxal 5'-phosphate</name>
        <dbReference type="ChEBI" id="CHEBI:597326"/>
    </ligand>
</feature>
<feature type="binding site" evidence="5">
    <location>
        <position position="316"/>
    </location>
    <ligand>
        <name>substrate</name>
    </ligand>
</feature>
<dbReference type="RefSeq" id="WP_194536202.1">
    <property type="nucleotide sequence ID" value="NZ_JACEFB010000001.1"/>
</dbReference>
<keyword evidence="3 5" id="KW-0663">Pyridoxal phosphate</keyword>
<keyword evidence="5" id="KW-0028">Amino-acid biosynthesis</keyword>
<dbReference type="Pfam" id="PF02784">
    <property type="entry name" value="Orn_Arg_deC_N"/>
    <property type="match status" value="1"/>
</dbReference>
<dbReference type="GO" id="GO:0009089">
    <property type="term" value="P:lysine biosynthetic process via diaminopimelate"/>
    <property type="evidence" value="ECO:0007669"/>
    <property type="project" value="UniProtKB-UniRule"/>
</dbReference>
<evidence type="ECO:0000259" key="10">
    <source>
        <dbReference type="Pfam" id="PF02784"/>
    </source>
</evidence>
<dbReference type="SUPFAM" id="SSF51419">
    <property type="entry name" value="PLP-binding barrel"/>
    <property type="match status" value="1"/>
</dbReference>
<feature type="binding site" evidence="5">
    <location>
        <position position="312"/>
    </location>
    <ligand>
        <name>substrate</name>
    </ligand>
</feature>
<feature type="binding site" evidence="5">
    <location>
        <position position="394"/>
    </location>
    <ligand>
        <name>pyridoxal 5'-phosphate</name>
        <dbReference type="ChEBI" id="CHEBI:597326"/>
    </ligand>
</feature>
<sequence>MDHFHYLNGQLYCENVPIQELAKQYGTPLFVYSQATLLHHLRSLKKAFEEAKPIICYSIKANGNLSICRLLGEHGAGFDVTSGGELYRALKAGPKGAPIVFAGVGKTAAEIRMALDAGVLLFDVESEEELWTIGRIAQELGRRAPVALRVNPDLPPKTHVKTDTSVKGVKFGLDIETVVEVARAALGHPGLELMGIHMHLGSPILKTEPYRQGAEKAIRLIEQFRQQGHNIRYLNMGGGFGIHYRRDEAPPADAYAQAILPAIRATGCQLILEPGRFLVGNAGILVSTVLYRKSTGGKHYLIQDAAMNDLIRPTLYGSIHRLWPVRLPPGVPDRPPLDMNINPDQGNPFLDFEGSLRQDVVGPVCESGDFLAKDRPLPRMEPGDLLAIFSAGAYGMSMASNYNSRPRAAEVLVTDATHRLIRRRETYDDLIACEECCLLPAGRSQ</sequence>
<dbReference type="CDD" id="cd06828">
    <property type="entry name" value="PLPDE_III_DapDC"/>
    <property type="match status" value="1"/>
</dbReference>
<comment type="function">
    <text evidence="5">Specifically catalyzes the decarboxylation of meso-diaminopimelate (meso-DAP) to L-lysine.</text>
</comment>
<evidence type="ECO:0000256" key="7">
    <source>
        <dbReference type="PIRSR" id="PIRSR600183-50"/>
    </source>
</evidence>